<dbReference type="GO" id="GO:0009253">
    <property type="term" value="P:peptidoglycan catabolic process"/>
    <property type="evidence" value="ECO:0007669"/>
    <property type="project" value="InterPro"/>
</dbReference>
<evidence type="ECO:0000313" key="5">
    <source>
        <dbReference type="Proteomes" id="UP000294937"/>
    </source>
</evidence>
<name>A0A4R3L390_9BACL</name>
<sequence length="242" mass="27070">MWNNLRWSTNSGKVIWLGCAFLCVSLLYQIVVQVWNKEAEESLAMPMTGKMIIIDPGHGGFDGGAVSATGLVEKEVTLKIALFLRDYLQEAGALVVMTRETDTDLSQTSTKKISHRKAEDLMQRVKLIEDQNADVFISIHLNAIPSPRWSGAQTFYHPKREENKKLATLIQSQLIHHLGNTNRLAKQKGDVYILKASPVPTALVEVGFLSNPQEASLLGTEDYQKKLAASIYYGLLEYYTKD</sequence>
<dbReference type="InterPro" id="IPR014234">
    <property type="entry name" value="Spore_CwlD"/>
</dbReference>
<dbReference type="GO" id="GO:0030288">
    <property type="term" value="C:outer membrane-bounded periplasmic space"/>
    <property type="evidence" value="ECO:0007669"/>
    <property type="project" value="TreeGrafter"/>
</dbReference>
<dbReference type="InterPro" id="IPR002508">
    <property type="entry name" value="MurNAc-LAA_cat"/>
</dbReference>
<gene>
    <name evidence="4" type="ORF">EDD58_1047</name>
</gene>
<accession>A0A4R3L390</accession>
<dbReference type="CDD" id="cd02696">
    <property type="entry name" value="MurNAc-LAA"/>
    <property type="match status" value="1"/>
</dbReference>
<dbReference type="PANTHER" id="PTHR30404:SF0">
    <property type="entry name" value="N-ACETYLMURAMOYL-L-ALANINE AMIDASE AMIC"/>
    <property type="match status" value="1"/>
</dbReference>
<feature type="transmembrane region" description="Helical" evidence="2">
    <location>
        <begin position="14"/>
        <end position="35"/>
    </location>
</feature>
<evidence type="ECO:0000313" key="4">
    <source>
        <dbReference type="EMBL" id="TCS94141.1"/>
    </source>
</evidence>
<dbReference type="Pfam" id="PF01520">
    <property type="entry name" value="Amidase_3"/>
    <property type="match status" value="1"/>
</dbReference>
<dbReference type="InterPro" id="IPR050695">
    <property type="entry name" value="N-acetylmuramoyl_amidase_3"/>
</dbReference>
<keyword evidence="2" id="KW-0812">Transmembrane</keyword>
<evidence type="ECO:0000256" key="1">
    <source>
        <dbReference type="ARBA" id="ARBA00022801"/>
    </source>
</evidence>
<evidence type="ECO:0000256" key="2">
    <source>
        <dbReference type="SAM" id="Phobius"/>
    </source>
</evidence>
<dbReference type="EMBL" id="SMAG01000004">
    <property type="protein sequence ID" value="TCS94141.1"/>
    <property type="molecule type" value="Genomic_DNA"/>
</dbReference>
<comment type="caution">
    <text evidence="4">The sequence shown here is derived from an EMBL/GenBank/DDBJ whole genome shotgun (WGS) entry which is preliminary data.</text>
</comment>
<dbReference type="RefSeq" id="WP_131924526.1">
    <property type="nucleotide sequence ID" value="NZ_SMAG01000004.1"/>
</dbReference>
<proteinExistence type="predicted"/>
<dbReference type="OrthoDB" id="9806267at2"/>
<dbReference type="SMART" id="SM00646">
    <property type="entry name" value="Ami_3"/>
    <property type="match status" value="1"/>
</dbReference>
<dbReference type="AlphaFoldDB" id="A0A4R3L390"/>
<feature type="domain" description="MurNAc-LAA" evidence="3">
    <location>
        <begin position="125"/>
        <end position="236"/>
    </location>
</feature>
<protein>
    <submittedName>
        <fullName evidence="4">N-acetylmuramoyl-L-alanine amidase</fullName>
    </submittedName>
</protein>
<evidence type="ECO:0000259" key="3">
    <source>
        <dbReference type="SMART" id="SM00646"/>
    </source>
</evidence>
<keyword evidence="2" id="KW-1133">Transmembrane helix</keyword>
<keyword evidence="2" id="KW-0472">Membrane</keyword>
<organism evidence="4 5">
    <name type="scientific">Hazenella coriacea</name>
    <dbReference type="NCBI Taxonomy" id="1179467"/>
    <lineage>
        <taxon>Bacteria</taxon>
        <taxon>Bacillati</taxon>
        <taxon>Bacillota</taxon>
        <taxon>Bacilli</taxon>
        <taxon>Bacillales</taxon>
        <taxon>Thermoactinomycetaceae</taxon>
        <taxon>Hazenella</taxon>
    </lineage>
</organism>
<dbReference type="NCBIfam" id="TIGR02883">
    <property type="entry name" value="spore_cwlD"/>
    <property type="match status" value="1"/>
</dbReference>
<dbReference type="PANTHER" id="PTHR30404">
    <property type="entry name" value="N-ACETYLMURAMOYL-L-ALANINE AMIDASE"/>
    <property type="match status" value="1"/>
</dbReference>
<dbReference type="Gene3D" id="3.40.630.40">
    <property type="entry name" value="Zn-dependent exopeptidases"/>
    <property type="match status" value="1"/>
</dbReference>
<keyword evidence="5" id="KW-1185">Reference proteome</keyword>
<keyword evidence="1" id="KW-0378">Hydrolase</keyword>
<dbReference type="SUPFAM" id="SSF53187">
    <property type="entry name" value="Zn-dependent exopeptidases"/>
    <property type="match status" value="1"/>
</dbReference>
<dbReference type="Proteomes" id="UP000294937">
    <property type="component" value="Unassembled WGS sequence"/>
</dbReference>
<dbReference type="GO" id="GO:0008745">
    <property type="term" value="F:N-acetylmuramoyl-L-alanine amidase activity"/>
    <property type="evidence" value="ECO:0007669"/>
    <property type="project" value="InterPro"/>
</dbReference>
<reference evidence="4 5" key="1">
    <citation type="submission" date="2019-03" db="EMBL/GenBank/DDBJ databases">
        <title>Genomic Encyclopedia of Type Strains, Phase IV (KMG-IV): sequencing the most valuable type-strain genomes for metagenomic binning, comparative biology and taxonomic classification.</title>
        <authorList>
            <person name="Goeker M."/>
        </authorList>
    </citation>
    <scope>NUCLEOTIDE SEQUENCE [LARGE SCALE GENOMIC DNA]</scope>
    <source>
        <strain evidence="4 5">DSM 45707</strain>
    </source>
</reference>